<dbReference type="AlphaFoldDB" id="A0A6G1X2P3"/>
<dbReference type="RefSeq" id="WP_153727048.1">
    <property type="nucleotide sequence ID" value="NZ_WJNH01000001.1"/>
</dbReference>
<keyword evidence="1" id="KW-0812">Transmembrane</keyword>
<dbReference type="EMBL" id="WJNH01000001">
    <property type="protein sequence ID" value="MRG85098.1"/>
    <property type="molecule type" value="Genomic_DNA"/>
</dbReference>
<keyword evidence="1" id="KW-0472">Membrane</keyword>
<evidence type="ECO:0000313" key="2">
    <source>
        <dbReference type="EMBL" id="MRG85098.1"/>
    </source>
</evidence>
<sequence>MKLSMTSKKWLLTLHILFGAIMFGNMITFLILSISASATENRQFVEACYQVMHLMSNTSVKASTFATTVTGICLSIWTKWGLFKYYWIIVKEVLTLLLLGMNIWGMSAWTNQALVQLVNAEIITNIAIVQLNLWIGIIIQLISLLLIFVLSVFKPWGRRQLISK</sequence>
<feature type="transmembrane region" description="Helical" evidence="1">
    <location>
        <begin position="126"/>
        <end position="153"/>
    </location>
</feature>
<evidence type="ECO:0000313" key="3">
    <source>
        <dbReference type="Proteomes" id="UP000480185"/>
    </source>
</evidence>
<dbReference type="OrthoDB" id="156858at2"/>
<reference evidence="2 3" key="1">
    <citation type="submission" date="2019-11" db="EMBL/GenBank/DDBJ databases">
        <authorList>
            <person name="Li J."/>
        </authorList>
    </citation>
    <scope>NUCLEOTIDE SEQUENCE [LARGE SCALE GENOMIC DNA]</scope>
    <source>
        <strain evidence="2 3">J4</strain>
    </source>
</reference>
<feature type="transmembrane region" description="Helical" evidence="1">
    <location>
        <begin position="12"/>
        <end position="38"/>
    </location>
</feature>
<dbReference type="Proteomes" id="UP000480185">
    <property type="component" value="Unassembled WGS sequence"/>
</dbReference>
<keyword evidence="3" id="KW-1185">Reference proteome</keyword>
<accession>A0A6G1X2P3</accession>
<comment type="caution">
    <text evidence="2">The sequence shown here is derived from an EMBL/GenBank/DDBJ whole genome shotgun (WGS) entry which is preliminary data.</text>
</comment>
<protein>
    <recommendedName>
        <fullName evidence="4">DUF2269 family protein</fullName>
    </recommendedName>
</protein>
<evidence type="ECO:0008006" key="4">
    <source>
        <dbReference type="Google" id="ProtNLM"/>
    </source>
</evidence>
<gene>
    <name evidence="2" type="ORF">GH754_02015</name>
</gene>
<feature type="transmembrane region" description="Helical" evidence="1">
    <location>
        <begin position="85"/>
        <end position="106"/>
    </location>
</feature>
<feature type="transmembrane region" description="Helical" evidence="1">
    <location>
        <begin position="58"/>
        <end position="78"/>
    </location>
</feature>
<evidence type="ECO:0000256" key="1">
    <source>
        <dbReference type="SAM" id="Phobius"/>
    </source>
</evidence>
<name>A0A6G1X2P3_9BACI</name>
<organism evidence="2 3">
    <name type="scientific">Salinibacillus xinjiangensis</name>
    <dbReference type="NCBI Taxonomy" id="1229268"/>
    <lineage>
        <taxon>Bacteria</taxon>
        <taxon>Bacillati</taxon>
        <taxon>Bacillota</taxon>
        <taxon>Bacilli</taxon>
        <taxon>Bacillales</taxon>
        <taxon>Bacillaceae</taxon>
        <taxon>Salinibacillus</taxon>
    </lineage>
</organism>
<proteinExistence type="predicted"/>
<keyword evidence="1" id="KW-1133">Transmembrane helix</keyword>